<dbReference type="Proteomes" id="UP000323506">
    <property type="component" value="Chromosome D05"/>
</dbReference>
<proteinExistence type="predicted"/>
<dbReference type="EMBL" id="CM017705">
    <property type="protein sequence ID" value="TYG67417.1"/>
    <property type="molecule type" value="Genomic_DNA"/>
</dbReference>
<name>A0A5D2CCV0_GOSDA</name>
<protein>
    <submittedName>
        <fullName evidence="1">Uncharacterized protein</fullName>
    </submittedName>
</protein>
<evidence type="ECO:0000313" key="2">
    <source>
        <dbReference type="Proteomes" id="UP000323506"/>
    </source>
</evidence>
<keyword evidence="2" id="KW-1185">Reference proteome</keyword>
<organism evidence="1 2">
    <name type="scientific">Gossypium darwinii</name>
    <name type="common">Darwin's cotton</name>
    <name type="synonym">Gossypium barbadense var. darwinii</name>
    <dbReference type="NCBI Taxonomy" id="34276"/>
    <lineage>
        <taxon>Eukaryota</taxon>
        <taxon>Viridiplantae</taxon>
        <taxon>Streptophyta</taxon>
        <taxon>Embryophyta</taxon>
        <taxon>Tracheophyta</taxon>
        <taxon>Spermatophyta</taxon>
        <taxon>Magnoliopsida</taxon>
        <taxon>eudicotyledons</taxon>
        <taxon>Gunneridae</taxon>
        <taxon>Pentapetalae</taxon>
        <taxon>rosids</taxon>
        <taxon>malvids</taxon>
        <taxon>Malvales</taxon>
        <taxon>Malvaceae</taxon>
        <taxon>Malvoideae</taxon>
        <taxon>Gossypium</taxon>
    </lineage>
</organism>
<accession>A0A5D2CCV0</accession>
<reference evidence="1 2" key="1">
    <citation type="submission" date="2019-06" db="EMBL/GenBank/DDBJ databases">
        <title>WGS assembly of Gossypium darwinii.</title>
        <authorList>
            <person name="Chen Z.J."/>
            <person name="Sreedasyam A."/>
            <person name="Ando A."/>
            <person name="Song Q."/>
            <person name="De L."/>
            <person name="Hulse-Kemp A."/>
            <person name="Ding M."/>
            <person name="Ye W."/>
            <person name="Kirkbride R."/>
            <person name="Jenkins J."/>
            <person name="Plott C."/>
            <person name="Lovell J."/>
            <person name="Lin Y.-M."/>
            <person name="Vaughn R."/>
            <person name="Liu B."/>
            <person name="Li W."/>
            <person name="Simpson S."/>
            <person name="Scheffler B."/>
            <person name="Saski C."/>
            <person name="Grover C."/>
            <person name="Hu G."/>
            <person name="Conover J."/>
            <person name="Carlson J."/>
            <person name="Shu S."/>
            <person name="Boston L."/>
            <person name="Williams M."/>
            <person name="Peterson D."/>
            <person name="Mcgee K."/>
            <person name="Jones D."/>
            <person name="Wendel J."/>
            <person name="Stelly D."/>
            <person name="Grimwood J."/>
            <person name="Schmutz J."/>
        </authorList>
    </citation>
    <scope>NUCLEOTIDE SEQUENCE [LARGE SCALE GENOMIC DNA]</scope>
    <source>
        <strain evidence="1">1808015.09</strain>
    </source>
</reference>
<sequence>MLPLNKARLNILRSPALPGIGPEILLFLKSKCIKFDKLVNEDGILPDNWLSATFKTVRRFNLPISAGISPESLLPIKSRMRRNGRLVMHLGISPVIPFQSAIVRLERRVSLHISGEIKPVIKPVR</sequence>
<evidence type="ECO:0000313" key="1">
    <source>
        <dbReference type="EMBL" id="TYG67417.1"/>
    </source>
</evidence>
<gene>
    <name evidence="1" type="ORF">ES288_D05G074200v1</name>
</gene>
<dbReference type="AlphaFoldDB" id="A0A5D2CCV0"/>